<gene>
    <name evidence="1" type="primary">mceA</name>
    <name evidence="1" type="ORF">Xentx_02904</name>
</gene>
<proteinExistence type="predicted"/>
<comment type="caution">
    <text evidence="1">The sequence shown here is derived from an EMBL/GenBank/DDBJ whole genome shotgun (WGS) entry which is preliminary data.</text>
</comment>
<name>A0A1Q5TU52_9GAMM</name>
<organism evidence="1 2">
    <name type="scientific">Xenorhabdus thuongxuanensis</name>
    <dbReference type="NCBI Taxonomy" id="1873484"/>
    <lineage>
        <taxon>Bacteria</taxon>
        <taxon>Pseudomonadati</taxon>
        <taxon>Pseudomonadota</taxon>
        <taxon>Gammaproteobacteria</taxon>
        <taxon>Enterobacterales</taxon>
        <taxon>Morganellaceae</taxon>
        <taxon>Xenorhabdus</taxon>
    </lineage>
</organism>
<sequence>MKTLSQNELNFISGAGDSVDQANDKLISDLGKNIAWGTGLGAITGGPVGAAVGAVGAAVQTVVQEAINHGPVNVPIPSIPMNPSWTMDSNGLFNGMTFCQMKDMPEDCM</sequence>
<protein>
    <submittedName>
        <fullName evidence="1">Microcin</fullName>
    </submittedName>
</protein>
<dbReference type="EMBL" id="MKGR01000024">
    <property type="protein sequence ID" value="OKP03755.1"/>
    <property type="molecule type" value="Genomic_DNA"/>
</dbReference>
<evidence type="ECO:0000313" key="1">
    <source>
        <dbReference type="EMBL" id="OKP03755.1"/>
    </source>
</evidence>
<dbReference type="RefSeq" id="WP_074020955.1">
    <property type="nucleotide sequence ID" value="NZ_CAWMWP010000048.1"/>
</dbReference>
<reference evidence="1 2" key="1">
    <citation type="submission" date="2016-09" db="EMBL/GenBank/DDBJ databases">
        <title>Xenorhabdus thuongxuanensis sp. nov. and Xenorhabdus eapokensis sp. nov., isolated from Steinernema species.</title>
        <authorList>
            <person name="Kaempfer P."/>
            <person name="Tobias N.J."/>
            <person name="Phan Ke L."/>
            <person name="Bode H.B."/>
            <person name="Glaeser S.P."/>
        </authorList>
    </citation>
    <scope>NUCLEOTIDE SEQUENCE [LARGE SCALE GENOMIC DNA]</scope>
    <source>
        <strain evidence="1 2">30TX1</strain>
    </source>
</reference>
<keyword evidence="2" id="KW-1185">Reference proteome</keyword>
<dbReference type="Proteomes" id="UP000186277">
    <property type="component" value="Unassembled WGS sequence"/>
</dbReference>
<dbReference type="AlphaFoldDB" id="A0A1Q5TU52"/>
<accession>A0A1Q5TU52</accession>
<evidence type="ECO:0000313" key="2">
    <source>
        <dbReference type="Proteomes" id="UP000186277"/>
    </source>
</evidence>